<reference evidence="1 2" key="1">
    <citation type="submission" date="2019-03" db="EMBL/GenBank/DDBJ databases">
        <title>Draft genome of Massilia hortus sp. nov., a novel bacterial species of the Oxalobacteraceae family.</title>
        <authorList>
            <person name="Peta V."/>
            <person name="Raths R."/>
            <person name="Bucking H."/>
        </authorList>
    </citation>
    <scope>NUCLEOTIDE SEQUENCE [LARGE SCALE GENOMIC DNA]</scope>
    <source>
        <strain evidence="1 2">ONC3</strain>
    </source>
</reference>
<gene>
    <name evidence="1" type="ORF">E4O92_23870</name>
</gene>
<name>A0A4Y9SS10_9BURK</name>
<dbReference type="AlphaFoldDB" id="A0A4Y9SS10"/>
<dbReference type="Proteomes" id="UP000297258">
    <property type="component" value="Unassembled WGS sequence"/>
</dbReference>
<evidence type="ECO:0008006" key="3">
    <source>
        <dbReference type="Google" id="ProtNLM"/>
    </source>
</evidence>
<comment type="caution">
    <text evidence="1">The sequence shown here is derived from an EMBL/GenBank/DDBJ whole genome shotgun (WGS) entry which is preliminary data.</text>
</comment>
<sequence length="838" mass="91195">MLSDDIAWLGKEHGQLAPRVRAGLGLLLASSDWTWWHQPDTTYTAMQQLTRRSGILHWGGDAAVLSAHQWLPAPRARQIADAFDHVLGRLNVPRLRIGKEVWDWSTVGQMHGIRSDLAKVMPLERIFCEWPSYTRRRVGPSQFPTPSATERNGTDIRAADLLAAASPDTDWEYSSRFEIAIGTLAELLSRQQTVQLAIVLEDDPDLALRHAAGIRRATSAACALRLGSNLDELPAWLATFADAWLNGIPIDDALLWTNRLSAVQGEIIASTSSFILGSRRFFDPIIAFKSAPHAPQQRVQEDRLMPVAVYSPPPVVRVLHADAMQDGHCLDVFPLAGTVHLHVNIQPKSPLHRDRLAFPDNEVHWEGDRKRLQVHMTELGKRPVTVPIEVPRAGASEVAEFAYDVIPGQSIDLRFLVSDGARILQTARMQGEPGSAISFFIEAINTPLELEKSSFDLAMLVNDSLGGQPSATVLSSSGISLTVLDGHDIVNARRDFLETLQTSVKFPSKDIVDTLFKLASKGRTLFKAIKTSIPEWPAQLKRVQLMTPSNAFFPIEYLYCAPMPENTKAGLCPDRAGCLAAGVARHPCSIRENATSLCPMNFLGVTTVVERQTWDPTKPKSVFLSEPKQLAERHCISDLSRAAFAASNRADDFADSDLAPGFAPVRLAQLAATLGPAQPSWDAWKQAVRSNPALLVLIPHVDGEKLQIAQNEELLRGAIEVHHVGQGRPLVVAIGCNSGEAPVPTSSLPLLLMDAGAGAVIAALTEVLGRYTNAATLSFVEGLRAAAAGTEAVSIGSLVNRIRRELLAKDSVFGMVLVAFGDADYALGGTQVEETLDV</sequence>
<proteinExistence type="predicted"/>
<evidence type="ECO:0000313" key="1">
    <source>
        <dbReference type="EMBL" id="TFW27443.1"/>
    </source>
</evidence>
<dbReference type="RefSeq" id="WP_135192138.1">
    <property type="nucleotide sequence ID" value="NZ_SPUM01000150.1"/>
</dbReference>
<accession>A0A4Y9SS10</accession>
<protein>
    <recommendedName>
        <fullName evidence="3">CHAT domain-containing protein</fullName>
    </recommendedName>
</protein>
<dbReference type="EMBL" id="SPUM01000150">
    <property type="protein sequence ID" value="TFW27443.1"/>
    <property type="molecule type" value="Genomic_DNA"/>
</dbReference>
<dbReference type="OrthoDB" id="9147962at2"/>
<organism evidence="1 2">
    <name type="scientific">Massilia horti</name>
    <dbReference type="NCBI Taxonomy" id="2562153"/>
    <lineage>
        <taxon>Bacteria</taxon>
        <taxon>Pseudomonadati</taxon>
        <taxon>Pseudomonadota</taxon>
        <taxon>Betaproteobacteria</taxon>
        <taxon>Burkholderiales</taxon>
        <taxon>Oxalobacteraceae</taxon>
        <taxon>Telluria group</taxon>
        <taxon>Massilia</taxon>
    </lineage>
</organism>
<keyword evidence="2" id="KW-1185">Reference proteome</keyword>
<evidence type="ECO:0000313" key="2">
    <source>
        <dbReference type="Proteomes" id="UP000297258"/>
    </source>
</evidence>